<dbReference type="Gene3D" id="1.20.1070.10">
    <property type="entry name" value="Rhodopsin 7-helix transmembrane proteins"/>
    <property type="match status" value="1"/>
</dbReference>
<comment type="subcellular location">
    <subcellularLocation>
        <location evidence="1 14">Membrane</location>
        <topology evidence="1 14">Multi-pass membrane protein</topology>
    </subcellularLocation>
</comment>
<dbReference type="Proteomes" id="UP000276133">
    <property type="component" value="Unassembled WGS sequence"/>
</dbReference>
<accession>A0A3M7T6V8</accession>
<protein>
    <submittedName>
        <fullName evidence="16">Vertebrate ancient opsin-like</fullName>
    </submittedName>
</protein>
<feature type="transmembrane region" description="Helical" evidence="14">
    <location>
        <begin position="181"/>
        <end position="214"/>
    </location>
</feature>
<dbReference type="PRINTS" id="PR01244">
    <property type="entry name" value="PEROPSIN"/>
</dbReference>
<organism evidence="16 17">
    <name type="scientific">Brachionus plicatilis</name>
    <name type="common">Marine rotifer</name>
    <name type="synonym">Brachionus muelleri</name>
    <dbReference type="NCBI Taxonomy" id="10195"/>
    <lineage>
        <taxon>Eukaryota</taxon>
        <taxon>Metazoa</taxon>
        <taxon>Spiralia</taxon>
        <taxon>Gnathifera</taxon>
        <taxon>Rotifera</taxon>
        <taxon>Eurotatoria</taxon>
        <taxon>Monogononta</taxon>
        <taxon>Pseudotrocha</taxon>
        <taxon>Ploima</taxon>
        <taxon>Brachionidae</taxon>
        <taxon>Brachionus</taxon>
    </lineage>
</organism>
<dbReference type="GO" id="GO:0007602">
    <property type="term" value="P:phototransduction"/>
    <property type="evidence" value="ECO:0007669"/>
    <property type="project" value="UniProtKB-KW"/>
</dbReference>
<dbReference type="STRING" id="10195.A0A3M7T6V8"/>
<gene>
    <name evidence="16" type="ORF">BpHYR1_016990</name>
</gene>
<proteinExistence type="inferred from homology"/>
<keyword evidence="7 14" id="KW-0157">Chromophore</keyword>
<evidence type="ECO:0000256" key="13">
    <source>
        <dbReference type="ARBA" id="ARBA00023224"/>
    </source>
</evidence>
<evidence type="ECO:0000256" key="14">
    <source>
        <dbReference type="RuleBase" id="RU004951"/>
    </source>
</evidence>
<dbReference type="OrthoDB" id="2101615at2759"/>
<feature type="transmembrane region" description="Helical" evidence="14">
    <location>
        <begin position="57"/>
        <end position="78"/>
    </location>
</feature>
<comment type="similarity">
    <text evidence="14">Belongs to the G-protein coupled receptor 1 family. Opsin subfamily.</text>
</comment>
<feature type="transmembrane region" description="Helical" evidence="14">
    <location>
        <begin position="235"/>
        <end position="255"/>
    </location>
</feature>
<dbReference type="InterPro" id="IPR002962">
    <property type="entry name" value="Peropsin"/>
</dbReference>
<evidence type="ECO:0000256" key="9">
    <source>
        <dbReference type="ARBA" id="ARBA00023136"/>
    </source>
</evidence>
<dbReference type="CDD" id="cd14969">
    <property type="entry name" value="7tmA_Opsins_type2_animals"/>
    <property type="match status" value="1"/>
</dbReference>
<dbReference type="Pfam" id="PF00001">
    <property type="entry name" value="7tm_1"/>
    <property type="match status" value="1"/>
</dbReference>
<feature type="transmembrane region" description="Helical" evidence="14">
    <location>
        <begin position="98"/>
        <end position="116"/>
    </location>
</feature>
<evidence type="ECO:0000256" key="6">
    <source>
        <dbReference type="ARBA" id="ARBA00022989"/>
    </source>
</evidence>
<sequence>MLNYSEYDLMKSSPVNCVNLRIIGTFTTLLFASCLLFNSILLWVFLKYKNMRSPTNIFITALTILNLVGSIIEFPFIIASKFACRWIFHHTGCVFSAFIMYFIGCLSIYLLVAISFERYYITKNPLENSKNKIQKTYLSILMCVLVALVWSVLPIIGWSYYSLEGAMTSCSVEWKDRSLNVVSYNLTVFLLVYFVPLLAIIMVNFKLIFMIRGLQQILKKKNSMEGRRIIIERNATVAMIFSIVGFIISWTPYAISSMYTAFINSSGVPPLVSTLPSLFAKSSMLWPPVLPKEKSEEIHVIETEG</sequence>
<feature type="transmembrane region" description="Helical" evidence="14">
    <location>
        <begin position="20"/>
        <end position="45"/>
    </location>
</feature>
<evidence type="ECO:0000256" key="2">
    <source>
        <dbReference type="ARBA" id="ARBA00022543"/>
    </source>
</evidence>
<comment type="caution">
    <text evidence="14">Lacks conserved residue(s) required for the propagation of feature annotation.</text>
</comment>
<dbReference type="InterPro" id="IPR017452">
    <property type="entry name" value="GPCR_Rhodpsn_7TM"/>
</dbReference>
<evidence type="ECO:0000259" key="15">
    <source>
        <dbReference type="PROSITE" id="PS50262"/>
    </source>
</evidence>
<dbReference type="SUPFAM" id="SSF81321">
    <property type="entry name" value="Family A G protein-coupled receptor-like"/>
    <property type="match status" value="1"/>
</dbReference>
<keyword evidence="12" id="KW-0325">Glycoprotein</keyword>
<keyword evidence="17" id="KW-1185">Reference proteome</keyword>
<dbReference type="GO" id="GO:0009881">
    <property type="term" value="F:photoreceptor activity"/>
    <property type="evidence" value="ECO:0007669"/>
    <property type="project" value="UniProtKB-KW"/>
</dbReference>
<comment type="caution">
    <text evidence="16">The sequence shown here is derived from an EMBL/GenBank/DDBJ whole genome shotgun (WGS) entry which is preliminary data.</text>
</comment>
<feature type="domain" description="G-protein coupled receptors family 1 profile" evidence="15">
    <location>
        <begin position="37"/>
        <end position="291"/>
    </location>
</feature>
<dbReference type="PRINTS" id="PR00237">
    <property type="entry name" value="GPCRRHODOPSN"/>
</dbReference>
<evidence type="ECO:0000256" key="10">
    <source>
        <dbReference type="ARBA" id="ARBA00023157"/>
    </source>
</evidence>
<feature type="transmembrane region" description="Helical" evidence="14">
    <location>
        <begin position="137"/>
        <end position="161"/>
    </location>
</feature>
<dbReference type="AlphaFoldDB" id="A0A3M7T6V8"/>
<keyword evidence="5 14" id="KW-0681">Retinal protein</keyword>
<dbReference type="PANTHER" id="PTHR24240">
    <property type="entry name" value="OPSIN"/>
    <property type="match status" value="1"/>
</dbReference>
<evidence type="ECO:0000256" key="8">
    <source>
        <dbReference type="ARBA" id="ARBA00023040"/>
    </source>
</evidence>
<dbReference type="InterPro" id="IPR050125">
    <property type="entry name" value="GPCR_opsins"/>
</dbReference>
<dbReference type="GO" id="GO:0016020">
    <property type="term" value="C:membrane"/>
    <property type="evidence" value="ECO:0007669"/>
    <property type="project" value="UniProtKB-SubCell"/>
</dbReference>
<evidence type="ECO:0000256" key="7">
    <source>
        <dbReference type="ARBA" id="ARBA00022991"/>
    </source>
</evidence>
<dbReference type="InterPro" id="IPR000276">
    <property type="entry name" value="GPCR_Rhodpsn"/>
</dbReference>
<evidence type="ECO:0000313" key="16">
    <source>
        <dbReference type="EMBL" id="RNA43725.1"/>
    </source>
</evidence>
<evidence type="ECO:0000256" key="3">
    <source>
        <dbReference type="ARBA" id="ARBA00022606"/>
    </source>
</evidence>
<keyword evidence="2 14" id="KW-0600">Photoreceptor protein</keyword>
<keyword evidence="9 14" id="KW-0472">Membrane</keyword>
<evidence type="ECO:0000256" key="11">
    <source>
        <dbReference type="ARBA" id="ARBA00023170"/>
    </source>
</evidence>
<dbReference type="GO" id="GO:0004930">
    <property type="term" value="F:G protein-coupled receptor activity"/>
    <property type="evidence" value="ECO:0007669"/>
    <property type="project" value="UniProtKB-KW"/>
</dbReference>
<dbReference type="PRINTS" id="PR00238">
    <property type="entry name" value="OPSIN"/>
</dbReference>
<evidence type="ECO:0000256" key="4">
    <source>
        <dbReference type="ARBA" id="ARBA00022692"/>
    </source>
</evidence>
<keyword evidence="11 14" id="KW-0675">Receptor</keyword>
<evidence type="ECO:0000256" key="5">
    <source>
        <dbReference type="ARBA" id="ARBA00022925"/>
    </source>
</evidence>
<keyword evidence="13 14" id="KW-0807">Transducer</keyword>
<keyword evidence="8 14" id="KW-0297">G-protein coupled receptor</keyword>
<reference evidence="16 17" key="1">
    <citation type="journal article" date="2018" name="Sci. Rep.">
        <title>Genomic signatures of local adaptation to the degree of environmental predictability in rotifers.</title>
        <authorList>
            <person name="Franch-Gras L."/>
            <person name="Hahn C."/>
            <person name="Garcia-Roger E.M."/>
            <person name="Carmona M.J."/>
            <person name="Serra M."/>
            <person name="Gomez A."/>
        </authorList>
    </citation>
    <scope>NUCLEOTIDE SEQUENCE [LARGE SCALE GENOMIC DNA]</scope>
    <source>
        <strain evidence="16">HYR1</strain>
    </source>
</reference>
<keyword evidence="10" id="KW-1015">Disulfide bond</keyword>
<dbReference type="GO" id="GO:0007601">
    <property type="term" value="P:visual perception"/>
    <property type="evidence" value="ECO:0007669"/>
    <property type="project" value="InterPro"/>
</dbReference>
<dbReference type="InterPro" id="IPR001760">
    <property type="entry name" value="Opsin"/>
</dbReference>
<evidence type="ECO:0000313" key="17">
    <source>
        <dbReference type="Proteomes" id="UP000276133"/>
    </source>
</evidence>
<evidence type="ECO:0000256" key="12">
    <source>
        <dbReference type="ARBA" id="ARBA00023180"/>
    </source>
</evidence>
<keyword evidence="6 14" id="KW-1133">Transmembrane helix</keyword>
<evidence type="ECO:0000256" key="1">
    <source>
        <dbReference type="ARBA" id="ARBA00004141"/>
    </source>
</evidence>
<keyword evidence="3 14" id="KW-0716">Sensory transduction</keyword>
<dbReference type="PROSITE" id="PS50262">
    <property type="entry name" value="G_PROTEIN_RECEP_F1_2"/>
    <property type="match status" value="1"/>
</dbReference>
<keyword evidence="4 14" id="KW-0812">Transmembrane</keyword>
<dbReference type="EMBL" id="REGN01000182">
    <property type="protein sequence ID" value="RNA43725.1"/>
    <property type="molecule type" value="Genomic_DNA"/>
</dbReference>
<name>A0A3M7T6V8_BRAPC</name>